<dbReference type="EMBL" id="BJWL01000347">
    <property type="protein sequence ID" value="GFS40373.1"/>
    <property type="molecule type" value="Genomic_DNA"/>
</dbReference>
<evidence type="ECO:0000313" key="4">
    <source>
        <dbReference type="Proteomes" id="UP000585474"/>
    </source>
</evidence>
<evidence type="ECO:0000256" key="2">
    <source>
        <dbReference type="SAM" id="Phobius"/>
    </source>
</evidence>
<accession>A0A7J0DQM5</accession>
<dbReference type="Proteomes" id="UP000585474">
    <property type="component" value="Unassembled WGS sequence"/>
</dbReference>
<feature type="compositionally biased region" description="Low complexity" evidence="1">
    <location>
        <begin position="114"/>
        <end position="128"/>
    </location>
</feature>
<feature type="region of interest" description="Disordered" evidence="1">
    <location>
        <begin position="68"/>
        <end position="138"/>
    </location>
</feature>
<organism evidence="3 4">
    <name type="scientific">Actinidia rufa</name>
    <dbReference type="NCBI Taxonomy" id="165716"/>
    <lineage>
        <taxon>Eukaryota</taxon>
        <taxon>Viridiplantae</taxon>
        <taxon>Streptophyta</taxon>
        <taxon>Embryophyta</taxon>
        <taxon>Tracheophyta</taxon>
        <taxon>Spermatophyta</taxon>
        <taxon>Magnoliopsida</taxon>
        <taxon>eudicotyledons</taxon>
        <taxon>Gunneridae</taxon>
        <taxon>Pentapetalae</taxon>
        <taxon>asterids</taxon>
        <taxon>Ericales</taxon>
        <taxon>Actinidiaceae</taxon>
        <taxon>Actinidia</taxon>
    </lineage>
</organism>
<feature type="compositionally biased region" description="Polar residues" evidence="1">
    <location>
        <begin position="84"/>
        <end position="110"/>
    </location>
</feature>
<keyword evidence="2" id="KW-0472">Membrane</keyword>
<keyword evidence="2" id="KW-0812">Transmembrane</keyword>
<sequence>MKNSTICWLKQSVPQLQPLPAYLIFYSSCAAAVVPLCAVQLVPPCAVQLVLPLAQPFPVQELQSSSSRVVQCRPDHSSHRAVQHSHQSPRSPAQSPAAVESSSRTVQRPLQSRPHSPSAAVPVPCSSAQNSPARLPSSAVSRSPAQCSLCLTQISLCLAQSLSRTFPAQPAQPLSS</sequence>
<comment type="caution">
    <text evidence="3">The sequence shown here is derived from an EMBL/GenBank/DDBJ whole genome shotgun (WGS) entry which is preliminary data.</text>
</comment>
<feature type="transmembrane region" description="Helical" evidence="2">
    <location>
        <begin position="21"/>
        <end position="42"/>
    </location>
</feature>
<proteinExistence type="predicted"/>
<evidence type="ECO:0000256" key="1">
    <source>
        <dbReference type="SAM" id="MobiDB-lite"/>
    </source>
</evidence>
<reference evidence="4" key="1">
    <citation type="submission" date="2019-07" db="EMBL/GenBank/DDBJ databases">
        <title>De Novo Assembly of kiwifruit Actinidia rufa.</title>
        <authorList>
            <person name="Sugita-Konishi S."/>
            <person name="Sato K."/>
            <person name="Mori E."/>
            <person name="Abe Y."/>
            <person name="Kisaki G."/>
            <person name="Hamano K."/>
            <person name="Suezawa K."/>
            <person name="Otani M."/>
            <person name="Fukuda T."/>
            <person name="Manabe T."/>
            <person name="Gomi K."/>
            <person name="Tabuchi M."/>
            <person name="Akimitsu K."/>
            <person name="Kataoka I."/>
        </authorList>
    </citation>
    <scope>NUCLEOTIDE SEQUENCE [LARGE SCALE GENOMIC DNA]</scope>
    <source>
        <strain evidence="4">cv. Fuchu</strain>
    </source>
</reference>
<protein>
    <submittedName>
        <fullName evidence="3">Uncharacterized protein</fullName>
    </submittedName>
</protein>
<name>A0A7J0DQM5_9ERIC</name>
<keyword evidence="4" id="KW-1185">Reference proteome</keyword>
<dbReference type="AlphaFoldDB" id="A0A7J0DQM5"/>
<keyword evidence="2" id="KW-1133">Transmembrane helix</keyword>
<gene>
    <name evidence="3" type="ORF">Acr_00g0068200</name>
</gene>
<evidence type="ECO:0000313" key="3">
    <source>
        <dbReference type="EMBL" id="GFS40373.1"/>
    </source>
</evidence>